<dbReference type="EMBL" id="RCSS01000484">
    <property type="protein sequence ID" value="RVD91554.1"/>
    <property type="molecule type" value="Genomic_DNA"/>
</dbReference>
<dbReference type="OrthoDB" id="2190927at2759"/>
<evidence type="ECO:0000313" key="2">
    <source>
        <dbReference type="Proteomes" id="UP000282876"/>
    </source>
</evidence>
<comment type="caution">
    <text evidence="1">The sequence shown here is derived from an EMBL/GenBank/DDBJ whole genome shotgun (WGS) entry which is preliminary data.</text>
</comment>
<dbReference type="VEuPathDB" id="MicrosporidiaDB:TUBRATIS_19910"/>
<keyword evidence="2" id="KW-1185">Reference proteome</keyword>
<dbReference type="STRING" id="291195.A0A437AKD4"/>
<keyword evidence="1" id="KW-0269">Exonuclease</keyword>
<sequence>MFIFISLFLAKYFPSKWDPLAKRTRAYKDIKAIDGWLSSHKNKLKVDSFGDLSIVTYNLYSGGHSDSTSAQVMAITEILDVIHPSLMFLQGIDSELLDRLKVISRHSKHYFLINTVKHSRDLYDGQDYYLPMFYDARIFQVKDNGYFETGGDLKVVYGSWARFKSLKTEFTAVNIDLFSSFKEITDAMFVNIVSDIKSDKITRSFPVVFGGTIMTETRDIKELIDNEYKDLLKNDENNAGLSKTTYHVKGAFKDEITRDKIFIRDQFNQYYLNYARILSDFPLIGDHYPVHAILSIVERPVMKRVGNLNLQNNALGALKALNRSAENSYVNKAIREAYAAAPAA</sequence>
<protein>
    <submittedName>
        <fullName evidence="1">Endonuclease exonuclease phosphatase</fullName>
    </submittedName>
</protein>
<dbReference type="Gene3D" id="3.60.10.10">
    <property type="entry name" value="Endonuclease/exonuclease/phosphatase"/>
    <property type="match status" value="1"/>
</dbReference>
<keyword evidence="1" id="KW-0378">Hydrolase</keyword>
<name>A0A437AKD4_9MICR</name>
<dbReference type="AlphaFoldDB" id="A0A437AKD4"/>
<dbReference type="Proteomes" id="UP000282876">
    <property type="component" value="Unassembled WGS sequence"/>
</dbReference>
<reference evidence="1 2" key="1">
    <citation type="submission" date="2018-10" db="EMBL/GenBank/DDBJ databases">
        <title>Draft genome sequence of the microsporidian Tubulinosema ratisbonensis.</title>
        <authorList>
            <person name="Polonais V."/>
            <person name="Peyretaillade E."/>
            <person name="Niehus S."/>
            <person name="Wawrzyniak I."/>
            <person name="Franchet A."/>
            <person name="Gaspin C."/>
            <person name="Reichstadt M."/>
            <person name="Belser C."/>
            <person name="Labadie K."/>
            <person name="Delbac F."/>
            <person name="Ferrandon D."/>
        </authorList>
    </citation>
    <scope>NUCLEOTIDE SEQUENCE [LARGE SCALE GENOMIC DNA]</scope>
    <source>
        <strain evidence="1 2">Franzen</strain>
    </source>
</reference>
<keyword evidence="1" id="KW-0255">Endonuclease</keyword>
<dbReference type="GO" id="GO:0004527">
    <property type="term" value="F:exonuclease activity"/>
    <property type="evidence" value="ECO:0007669"/>
    <property type="project" value="UniProtKB-KW"/>
</dbReference>
<organism evidence="1 2">
    <name type="scientific">Tubulinosema ratisbonensis</name>
    <dbReference type="NCBI Taxonomy" id="291195"/>
    <lineage>
        <taxon>Eukaryota</taxon>
        <taxon>Fungi</taxon>
        <taxon>Fungi incertae sedis</taxon>
        <taxon>Microsporidia</taxon>
        <taxon>Tubulinosematoidea</taxon>
        <taxon>Tubulinosematidae</taxon>
        <taxon>Tubulinosema</taxon>
    </lineage>
</organism>
<proteinExistence type="predicted"/>
<gene>
    <name evidence="1" type="ORF">TUBRATIS_19910</name>
</gene>
<evidence type="ECO:0000313" key="1">
    <source>
        <dbReference type="EMBL" id="RVD91554.1"/>
    </source>
</evidence>
<dbReference type="InterPro" id="IPR036691">
    <property type="entry name" value="Endo/exonu/phosph_ase_sf"/>
</dbReference>
<keyword evidence="1" id="KW-0540">Nuclease</keyword>
<accession>A0A437AKD4</accession>
<dbReference type="GO" id="GO:0004519">
    <property type="term" value="F:endonuclease activity"/>
    <property type="evidence" value="ECO:0007669"/>
    <property type="project" value="UniProtKB-KW"/>
</dbReference>
<dbReference type="SUPFAM" id="SSF56219">
    <property type="entry name" value="DNase I-like"/>
    <property type="match status" value="1"/>
</dbReference>